<dbReference type="Pfam" id="PF00628">
    <property type="entry name" value="PHD"/>
    <property type="match status" value="1"/>
</dbReference>
<dbReference type="InterPro" id="IPR011011">
    <property type="entry name" value="Znf_FYVE_PHD"/>
</dbReference>
<feature type="region of interest" description="Disordered" evidence="7">
    <location>
        <begin position="677"/>
        <end position="964"/>
    </location>
</feature>
<comment type="subcellular location">
    <subcellularLocation>
        <location evidence="1">Nucleus</location>
    </subcellularLocation>
</comment>
<dbReference type="OrthoDB" id="436852at2759"/>
<feature type="compositionally biased region" description="Polar residues" evidence="7">
    <location>
        <begin position="749"/>
        <end position="760"/>
    </location>
</feature>
<feature type="compositionally biased region" description="Low complexity" evidence="7">
    <location>
        <begin position="851"/>
        <end position="878"/>
    </location>
</feature>
<evidence type="ECO:0000256" key="6">
    <source>
        <dbReference type="PROSITE-ProRule" id="PRU00146"/>
    </source>
</evidence>
<comment type="caution">
    <text evidence="9">The sequence shown here is derived from an EMBL/GenBank/DDBJ whole genome shotgun (WGS) entry which is preliminary data.</text>
</comment>
<keyword evidence="4" id="KW-0862">Zinc</keyword>
<feature type="compositionally biased region" description="Basic and acidic residues" evidence="7">
    <location>
        <begin position="352"/>
        <end position="367"/>
    </location>
</feature>
<dbReference type="SUPFAM" id="SSF57903">
    <property type="entry name" value="FYVE/PHD zinc finger"/>
    <property type="match status" value="1"/>
</dbReference>
<feature type="compositionally biased region" description="Basic and acidic residues" evidence="7">
    <location>
        <begin position="1121"/>
        <end position="1135"/>
    </location>
</feature>
<dbReference type="GO" id="GO:0045893">
    <property type="term" value="P:positive regulation of DNA-templated transcription"/>
    <property type="evidence" value="ECO:0007669"/>
    <property type="project" value="TreeGrafter"/>
</dbReference>
<dbReference type="InterPro" id="IPR019787">
    <property type="entry name" value="Znf_PHD-finger"/>
</dbReference>
<dbReference type="InterPro" id="IPR019786">
    <property type="entry name" value="Zinc_finger_PHD-type_CS"/>
</dbReference>
<evidence type="ECO:0000256" key="1">
    <source>
        <dbReference type="ARBA" id="ARBA00004123"/>
    </source>
</evidence>
<feature type="region of interest" description="Disordered" evidence="7">
    <location>
        <begin position="1334"/>
        <end position="1402"/>
    </location>
</feature>
<gene>
    <name evidence="9" type="ORF">D9619_003221</name>
</gene>
<feature type="compositionally biased region" description="Pro residues" evidence="7">
    <location>
        <begin position="63"/>
        <end position="72"/>
    </location>
</feature>
<accession>A0A8H5AVR6</accession>
<evidence type="ECO:0000313" key="10">
    <source>
        <dbReference type="Proteomes" id="UP000567179"/>
    </source>
</evidence>
<dbReference type="PANTHER" id="PTHR46174">
    <property type="entry name" value="CXXC-TYPE ZINC FINGER PROTEIN 1"/>
    <property type="match status" value="1"/>
</dbReference>
<evidence type="ECO:0000256" key="3">
    <source>
        <dbReference type="ARBA" id="ARBA00022771"/>
    </source>
</evidence>
<feature type="compositionally biased region" description="Basic and acidic residues" evidence="7">
    <location>
        <begin position="546"/>
        <end position="562"/>
    </location>
</feature>
<dbReference type="PROSITE" id="PS01359">
    <property type="entry name" value="ZF_PHD_1"/>
    <property type="match status" value="1"/>
</dbReference>
<organism evidence="9 10">
    <name type="scientific">Psilocybe cf. subviscida</name>
    <dbReference type="NCBI Taxonomy" id="2480587"/>
    <lineage>
        <taxon>Eukaryota</taxon>
        <taxon>Fungi</taxon>
        <taxon>Dikarya</taxon>
        <taxon>Basidiomycota</taxon>
        <taxon>Agaricomycotina</taxon>
        <taxon>Agaricomycetes</taxon>
        <taxon>Agaricomycetidae</taxon>
        <taxon>Agaricales</taxon>
        <taxon>Agaricineae</taxon>
        <taxon>Strophariaceae</taxon>
        <taxon>Psilocybe</taxon>
    </lineage>
</organism>
<dbReference type="GO" id="GO:0008270">
    <property type="term" value="F:zinc ion binding"/>
    <property type="evidence" value="ECO:0007669"/>
    <property type="project" value="UniProtKB-KW"/>
</dbReference>
<feature type="domain" description="PHD-type" evidence="8">
    <location>
        <begin position="971"/>
        <end position="1022"/>
    </location>
</feature>
<dbReference type="PANTHER" id="PTHR46174:SF1">
    <property type="entry name" value="CXXC-TYPE ZINC FINGER PROTEIN 1"/>
    <property type="match status" value="1"/>
</dbReference>
<feature type="compositionally biased region" description="Low complexity" evidence="7">
    <location>
        <begin position="892"/>
        <end position="908"/>
    </location>
</feature>
<proteinExistence type="predicted"/>
<dbReference type="Gene3D" id="3.30.40.10">
    <property type="entry name" value="Zinc/RING finger domain, C3HC4 (zinc finger)"/>
    <property type="match status" value="1"/>
</dbReference>
<feature type="region of interest" description="Disordered" evidence="7">
    <location>
        <begin position="1109"/>
        <end position="1171"/>
    </location>
</feature>
<evidence type="ECO:0000256" key="4">
    <source>
        <dbReference type="ARBA" id="ARBA00022833"/>
    </source>
</evidence>
<dbReference type="InterPro" id="IPR013083">
    <property type="entry name" value="Znf_RING/FYVE/PHD"/>
</dbReference>
<evidence type="ECO:0000256" key="5">
    <source>
        <dbReference type="ARBA" id="ARBA00023242"/>
    </source>
</evidence>
<keyword evidence="10" id="KW-1185">Reference proteome</keyword>
<keyword evidence="5" id="KW-0539">Nucleus</keyword>
<feature type="region of interest" description="Disordered" evidence="7">
    <location>
        <begin position="228"/>
        <end position="264"/>
    </location>
</feature>
<feature type="compositionally biased region" description="Low complexity" evidence="7">
    <location>
        <begin position="1344"/>
        <end position="1355"/>
    </location>
</feature>
<reference evidence="9 10" key="1">
    <citation type="journal article" date="2020" name="ISME J.">
        <title>Uncovering the hidden diversity of litter-decomposition mechanisms in mushroom-forming fungi.</title>
        <authorList>
            <person name="Floudas D."/>
            <person name="Bentzer J."/>
            <person name="Ahren D."/>
            <person name="Johansson T."/>
            <person name="Persson P."/>
            <person name="Tunlid A."/>
        </authorList>
    </citation>
    <scope>NUCLEOTIDE SEQUENCE [LARGE SCALE GENOMIC DNA]</scope>
    <source>
        <strain evidence="9 10">CBS 101986</strain>
    </source>
</reference>
<feature type="compositionally biased region" description="Low complexity" evidence="7">
    <location>
        <begin position="694"/>
        <end position="704"/>
    </location>
</feature>
<feature type="compositionally biased region" description="Basic and acidic residues" evidence="7">
    <location>
        <begin position="1148"/>
        <end position="1164"/>
    </location>
</feature>
<keyword evidence="3 6" id="KW-0863">Zinc-finger</keyword>
<dbReference type="InterPro" id="IPR037869">
    <property type="entry name" value="Spp1/CFP1"/>
</dbReference>
<feature type="region of interest" description="Disordered" evidence="7">
    <location>
        <begin position="51"/>
        <end position="122"/>
    </location>
</feature>
<evidence type="ECO:0000256" key="2">
    <source>
        <dbReference type="ARBA" id="ARBA00022723"/>
    </source>
</evidence>
<sequence length="1402" mass="155007">MSHFASLFSSHTSMASRRLDISSLLCDDNQPPPFSPLDVLVAAATEERKRLDAGPVVAHSPSQPTPPQPQLPTTPIYDQHEHARRVPYPSQSHPIPARQLSQYEPDRRRHSQGTSSQDRAEQLEFQRRQQEIDRHNLMRAQELGRRHKEEEERRRLQQQQLLQQQEYERQLQLQQQREHELRARDERMRERDMFKREDERELERHQRELELRELDRQRAHDIERRDMERRVREQRERLPRENSERQRETTAAEQQRELNEYQRLEDVRRRQQILLEHPPRPAAFTPTTTHSPSISYLITHSPPTRKADHLHPLPSSSSILLDPPVIAIPSASHDDPRPIKKRRYSQSPTRPISDDKERIARERDKMSVGELGYGRVEPIAVAPSAPPRRPGSGNGHTRKPVAVSDLLVDRERAPQSSRSRSRDREAQQVLSPVGGKRSPPGSQIGRAKAARKSDDFLLREPPPLPIQHQVVHITPDSDTRKHKDDSRPKPEFKQPRHRPSSDAVRSPDESKPKKIATKEISLPPPPAPAPTSTKSHPPSSKQQPSRKQEDDAHEWFLQHFDEDPSPTISSRHEPPHTPSPSASPVTPNHPAPAVVQPAVKSPPSSHKTLTPITAAVSLEEELEELVSKPISVTTTFQPSSIKQQADDMDLDVDLAVTELVDTLDDGKHESPVMEVDVEDELLSLVDDHRPQPPAASSFNAAPAARRVAGPSAPITNSAPPPHESGSMTASAALSHHPHQPPSSAPAKPTTGSSKVDSAKQSPEIPRPPSPLPSMSSTPVISAASLNVSRHTSSRPTPERGSMPPPASTNIGAKKSSVERAGSVAPPATNTNASSAAPSATAPAKKKKETSGAKASSSKSKPGATGAAAAAASSTAPAKPRAKAAAKPKKVEATPVASTSTASATASKTLKPPVASKKGAASTSVSRSRSTSVMPNGARASVGPESDVKAEKPDDEADGADDSDGIPAEDDKLYCICKTKYDEDRFMIACDRCDEWYHTNCLHMSDLEVDLVDQFICPPCVEKNPHLHLRTTYKQRCLYGLRHPDPNSSKACHKAARGAFSKYCSDECGVKYMQSRVDNWAKKGGKPDKLWESVKGADKREGVVCAVESDGESSLLSEEEDEKPKAKPKVNGDAKHASPASCPNMDVDAPIKTETKGDQKPDIKEKKAHKQKQYLPHNIKTHLVPPTKSKVARETERLNGSLVQVLKSREELKRGMEIIVWRERLLQLATERAEMVDQCGWDQRLCMDDQEWEDSGAAAIESYEDLQAKAEATKEQSTSMEVDGAEEQWWCPGNKVCTRHQGWQTVRYKDIAKEKEKNEDALSKLTTREREIRKRIEDMLDPQKAATSPTTPAATSSKEETTSRPTLKATNKAAVNGHSKAKGAATSADAASKKGKKRKAPTA</sequence>
<evidence type="ECO:0000313" key="9">
    <source>
        <dbReference type="EMBL" id="KAF5311748.1"/>
    </source>
</evidence>
<feature type="compositionally biased region" description="Basic residues" evidence="7">
    <location>
        <begin position="1392"/>
        <end position="1402"/>
    </location>
</feature>
<evidence type="ECO:0000259" key="8">
    <source>
        <dbReference type="PROSITE" id="PS50016"/>
    </source>
</evidence>
<keyword evidence="2" id="KW-0479">Metal-binding</keyword>
<dbReference type="SMART" id="SM00249">
    <property type="entry name" value="PHD"/>
    <property type="match status" value="1"/>
</dbReference>
<name>A0A8H5AVR6_9AGAR</name>
<dbReference type="CDD" id="cd16039">
    <property type="entry name" value="PHD_SPP1"/>
    <property type="match status" value="1"/>
</dbReference>
<feature type="compositionally biased region" description="Low complexity" evidence="7">
    <location>
        <begin position="824"/>
        <end position="842"/>
    </location>
</feature>
<feature type="compositionally biased region" description="Acidic residues" evidence="7">
    <location>
        <begin position="952"/>
        <end position="964"/>
    </location>
</feature>
<feature type="compositionally biased region" description="Low complexity" evidence="7">
    <location>
        <begin position="530"/>
        <end position="545"/>
    </location>
</feature>
<dbReference type="EMBL" id="JAACJJ010000056">
    <property type="protein sequence ID" value="KAF5311748.1"/>
    <property type="molecule type" value="Genomic_DNA"/>
</dbReference>
<evidence type="ECO:0000256" key="7">
    <source>
        <dbReference type="SAM" id="MobiDB-lite"/>
    </source>
</evidence>
<feature type="compositionally biased region" description="Low complexity" evidence="7">
    <location>
        <begin position="919"/>
        <end position="932"/>
    </location>
</feature>
<dbReference type="Proteomes" id="UP000567179">
    <property type="component" value="Unassembled WGS sequence"/>
</dbReference>
<feature type="compositionally biased region" description="Basic and acidic residues" evidence="7">
    <location>
        <begin position="475"/>
        <end position="494"/>
    </location>
</feature>
<feature type="region of interest" description="Disordered" evidence="7">
    <location>
        <begin position="327"/>
        <end position="608"/>
    </location>
</feature>
<dbReference type="InterPro" id="IPR001965">
    <property type="entry name" value="Znf_PHD"/>
</dbReference>
<dbReference type="PROSITE" id="PS50016">
    <property type="entry name" value="ZF_PHD_2"/>
    <property type="match status" value="1"/>
</dbReference>
<protein>
    <recommendedName>
        <fullName evidence="8">PHD-type domain-containing protein</fullName>
    </recommendedName>
</protein>
<feature type="compositionally biased region" description="Polar residues" evidence="7">
    <location>
        <begin position="783"/>
        <end position="795"/>
    </location>
</feature>
<dbReference type="GO" id="GO:0048188">
    <property type="term" value="C:Set1C/COMPASS complex"/>
    <property type="evidence" value="ECO:0007669"/>
    <property type="project" value="InterPro"/>
</dbReference>